<evidence type="ECO:0000256" key="1">
    <source>
        <dbReference type="SAM" id="MobiDB-lite"/>
    </source>
</evidence>
<dbReference type="GO" id="GO:0004806">
    <property type="term" value="F:triacylglycerol lipase activity"/>
    <property type="evidence" value="ECO:0007669"/>
    <property type="project" value="InterPro"/>
</dbReference>
<dbReference type="PIRSF" id="PIRSF029171">
    <property type="entry name" value="Esterase_LipA"/>
    <property type="match status" value="1"/>
</dbReference>
<dbReference type="PANTHER" id="PTHR34853">
    <property type="match status" value="1"/>
</dbReference>
<dbReference type="ESTHER" id="9acto-d9wsp3">
    <property type="family name" value="Fungal-Bact_LIP"/>
</dbReference>
<feature type="region of interest" description="Disordered" evidence="1">
    <location>
        <begin position="60"/>
        <end position="89"/>
    </location>
</feature>
<dbReference type="InterPro" id="IPR005152">
    <property type="entry name" value="Lipase_secreted"/>
</dbReference>
<dbReference type="GO" id="GO:0016042">
    <property type="term" value="P:lipid catabolic process"/>
    <property type="evidence" value="ECO:0007669"/>
    <property type="project" value="InterPro"/>
</dbReference>
<dbReference type="InterPro" id="IPR029058">
    <property type="entry name" value="AB_hydrolase_fold"/>
</dbReference>
<dbReference type="PANTHER" id="PTHR34853:SF1">
    <property type="entry name" value="LIPASE 5"/>
    <property type="match status" value="1"/>
</dbReference>
<feature type="compositionally biased region" description="Polar residues" evidence="1">
    <location>
        <begin position="21"/>
        <end position="32"/>
    </location>
</feature>
<dbReference type="Gene3D" id="1.10.260.130">
    <property type="match status" value="1"/>
</dbReference>
<evidence type="ECO:0000313" key="3">
    <source>
        <dbReference type="Proteomes" id="UP000003963"/>
    </source>
</evidence>
<dbReference type="AlphaFoldDB" id="D9WSP3"/>
<reference evidence="2 3" key="1">
    <citation type="submission" date="2009-02" db="EMBL/GenBank/DDBJ databases">
        <title>Annotation of Streptomyces hygroscopicus strain ATCC 53653.</title>
        <authorList>
            <consortium name="The Broad Institute Genome Sequencing Platform"/>
            <consortium name="Broad Institute Microbial Sequencing Center"/>
            <person name="Fischbach M."/>
            <person name="Godfrey P."/>
            <person name="Ward D."/>
            <person name="Young S."/>
            <person name="Zeng Q."/>
            <person name="Koehrsen M."/>
            <person name="Alvarado L."/>
            <person name="Berlin A.M."/>
            <person name="Bochicchio J."/>
            <person name="Borenstein D."/>
            <person name="Chapman S.B."/>
            <person name="Chen Z."/>
            <person name="Engels R."/>
            <person name="Freedman E."/>
            <person name="Gellesch M."/>
            <person name="Goldberg J."/>
            <person name="Griggs A."/>
            <person name="Gujja S."/>
            <person name="Heilman E.R."/>
            <person name="Heiman D.I."/>
            <person name="Hepburn T.A."/>
            <person name="Howarth C."/>
            <person name="Jen D."/>
            <person name="Larson L."/>
            <person name="Lewis B."/>
            <person name="Mehta T."/>
            <person name="Park D."/>
            <person name="Pearson M."/>
            <person name="Richards J."/>
            <person name="Roberts A."/>
            <person name="Saif S."/>
            <person name="Shea T.D."/>
            <person name="Shenoy N."/>
            <person name="Sisk P."/>
            <person name="Stolte C."/>
            <person name="Sykes S.N."/>
            <person name="Thomson T."/>
            <person name="Walk T."/>
            <person name="White J."/>
            <person name="Yandava C."/>
            <person name="Straight P."/>
            <person name="Clardy J."/>
            <person name="Hung D."/>
            <person name="Kolter R."/>
            <person name="Mekalanos J."/>
            <person name="Walker S."/>
            <person name="Walsh C.T."/>
            <person name="Wieland-Brown L.C."/>
            <person name="Haas B."/>
            <person name="Nusbaum C."/>
            <person name="Birren B."/>
        </authorList>
    </citation>
    <scope>NUCLEOTIDE SEQUENCE [LARGE SCALE GENOMIC DNA]</scope>
    <source>
        <strain evidence="2 3">ATCC 53653</strain>
    </source>
</reference>
<evidence type="ECO:0000313" key="2">
    <source>
        <dbReference type="EMBL" id="EFL24168.1"/>
    </source>
</evidence>
<dbReference type="Proteomes" id="UP000003963">
    <property type="component" value="Unassembled WGS sequence"/>
</dbReference>
<name>D9WSP3_9ACTN</name>
<dbReference type="Gene3D" id="3.40.50.1820">
    <property type="entry name" value="alpha/beta hydrolase"/>
    <property type="match status" value="1"/>
</dbReference>
<organism evidence="2 3">
    <name type="scientific">Streptomyces himastatinicus ATCC 53653</name>
    <dbReference type="NCBI Taxonomy" id="457427"/>
    <lineage>
        <taxon>Bacteria</taxon>
        <taxon>Bacillati</taxon>
        <taxon>Actinomycetota</taxon>
        <taxon>Actinomycetes</taxon>
        <taxon>Kitasatosporales</taxon>
        <taxon>Streptomycetaceae</taxon>
        <taxon>Streptomyces</taxon>
        <taxon>Streptomyces violaceusniger group</taxon>
    </lineage>
</organism>
<sequence>MSAPVSNSPTTRLYGPPHSTAAPSQKSESGMRTRTTVLTALAALTLPDALSTAPAALATTDTTRTATTQGKPGDIVTKSPTSFRTVPGAPVTTRSWHITYRSTTARGTANTVSGTVIVPDDGKNGPRPLVTWGMGAVGLADGCAASGRFPQGTSSEGQLIDLALRRGWAVAVSDYEGLGTPGDHTYTVGRSEGHALLDAARAAQRLPEAGLSPDGPVGIMGYSQGGQAAGWAAQLRASYAPELRVKGTVAGGVPADLPATLEYNDGSVGAGLALMALAGQDAAFPELALDSYLNQKGKDDVAFMRNNCVSISTIAGLFQNLSDVTVKDPLASPLWQVALRASYLGDRAPDHPVYLYQGTVDELIPYQVGADLRTRWCEKGAQVEWKSYPTDHVTTAITGVPAAMAWLGGRLADEPAAGNCGT</sequence>
<dbReference type="Pfam" id="PF03583">
    <property type="entry name" value="LIP"/>
    <property type="match status" value="1"/>
</dbReference>
<dbReference type="HOGENOM" id="CLU_029538_5_1_11"/>
<keyword evidence="3" id="KW-1185">Reference proteome</keyword>
<feature type="compositionally biased region" description="Polar residues" evidence="1">
    <location>
        <begin position="1"/>
        <end position="11"/>
    </location>
</feature>
<dbReference type="STRING" id="457427.SSOG_03882"/>
<gene>
    <name evidence="2" type="ORF">SSOG_03882</name>
</gene>
<protein>
    <submittedName>
        <fullName evidence="2">Triacylglycerol lipase</fullName>
    </submittedName>
</protein>
<dbReference type="EMBL" id="GG657754">
    <property type="protein sequence ID" value="EFL24168.1"/>
    <property type="molecule type" value="Genomic_DNA"/>
</dbReference>
<accession>D9WSP3</accession>
<proteinExistence type="predicted"/>
<feature type="region of interest" description="Disordered" evidence="1">
    <location>
        <begin position="1"/>
        <end position="32"/>
    </location>
</feature>
<dbReference type="SUPFAM" id="SSF53474">
    <property type="entry name" value="alpha/beta-Hydrolases"/>
    <property type="match status" value="1"/>
</dbReference>